<dbReference type="Gene3D" id="3.40.50.300">
    <property type="entry name" value="P-loop containing nucleotide triphosphate hydrolases"/>
    <property type="match status" value="1"/>
</dbReference>
<evidence type="ECO:0000313" key="5">
    <source>
        <dbReference type="Proteomes" id="UP000238314"/>
    </source>
</evidence>
<evidence type="ECO:0000313" key="2">
    <source>
        <dbReference type="EMBL" id="PQA90391.1"/>
    </source>
</evidence>
<feature type="domain" description="Protein CR006 P-loop" evidence="1">
    <location>
        <begin position="28"/>
        <end position="765"/>
    </location>
</feature>
<evidence type="ECO:0000259" key="1">
    <source>
        <dbReference type="Pfam" id="PF13166"/>
    </source>
</evidence>
<dbReference type="Proteomes" id="UP000186246">
    <property type="component" value="Unassembled WGS sequence"/>
</dbReference>
<dbReference type="STRING" id="551459.SAMN05421796_108188"/>
<reference evidence="4" key="3">
    <citation type="submission" date="2017-01" db="EMBL/GenBank/DDBJ databases">
        <authorList>
            <person name="Varghese N."/>
            <person name="Submissions S."/>
        </authorList>
    </citation>
    <scope>NUCLEOTIDE SEQUENCE [LARGE SCALE GENOMIC DNA]</scope>
    <source>
        <strain evidence="4">DSM 21068</strain>
    </source>
</reference>
<dbReference type="EMBL" id="MUGO01000024">
    <property type="protein sequence ID" value="PQA90391.1"/>
    <property type="molecule type" value="Genomic_DNA"/>
</dbReference>
<dbReference type="RefSeq" id="WP_076452389.1">
    <property type="nucleotide sequence ID" value="NZ_FTOJ01000008.1"/>
</dbReference>
<reference evidence="2 5" key="1">
    <citation type="submission" date="2016-11" db="EMBL/GenBank/DDBJ databases">
        <title>Whole genomes of Flavobacteriaceae.</title>
        <authorList>
            <person name="Stine C."/>
            <person name="Li C."/>
            <person name="Tadesse D."/>
        </authorList>
    </citation>
    <scope>NUCLEOTIDE SEQUENCE [LARGE SCALE GENOMIC DNA]</scope>
    <source>
        <strain evidence="2 5">DSM 21068</strain>
    </source>
</reference>
<dbReference type="InterPro" id="IPR027417">
    <property type="entry name" value="P-loop_NTPase"/>
</dbReference>
<dbReference type="AlphaFoldDB" id="A0A1N7NNK6"/>
<evidence type="ECO:0000313" key="3">
    <source>
        <dbReference type="EMBL" id="SIS99926.1"/>
    </source>
</evidence>
<name>A0A1N7NNK6_9FLAO</name>
<gene>
    <name evidence="2" type="ORF">B0A70_13700</name>
    <name evidence="3" type="ORF">SAMN05421796_108188</name>
</gene>
<dbReference type="Proteomes" id="UP000238314">
    <property type="component" value="Unassembled WGS sequence"/>
</dbReference>
<dbReference type="SUPFAM" id="SSF52540">
    <property type="entry name" value="P-loop containing nucleoside triphosphate hydrolases"/>
    <property type="match status" value="1"/>
</dbReference>
<keyword evidence="5" id="KW-1185">Reference proteome</keyword>
<protein>
    <submittedName>
        <fullName evidence="3">Wobble nucleotide-excising tRNase</fullName>
    </submittedName>
</protein>
<dbReference type="Pfam" id="PF13166">
    <property type="entry name" value="AAA_13"/>
    <property type="match status" value="1"/>
</dbReference>
<accession>A0A1N7NNK6</accession>
<proteinExistence type="predicted"/>
<dbReference type="SUPFAM" id="SSF75712">
    <property type="entry name" value="Rad50 coiled-coil Zn hook"/>
    <property type="match status" value="1"/>
</dbReference>
<organism evidence="3 4">
    <name type="scientific">Chryseobacterium piscicola</name>
    <dbReference type="NCBI Taxonomy" id="551459"/>
    <lineage>
        <taxon>Bacteria</taxon>
        <taxon>Pseudomonadati</taxon>
        <taxon>Bacteroidota</taxon>
        <taxon>Flavobacteriia</taxon>
        <taxon>Flavobacteriales</taxon>
        <taxon>Weeksellaceae</taxon>
        <taxon>Chryseobacterium group</taxon>
        <taxon>Chryseobacterium</taxon>
    </lineage>
</organism>
<dbReference type="EMBL" id="FTOJ01000008">
    <property type="protein sequence ID" value="SIS99926.1"/>
    <property type="molecule type" value="Genomic_DNA"/>
</dbReference>
<evidence type="ECO:0000313" key="4">
    <source>
        <dbReference type="Proteomes" id="UP000186246"/>
    </source>
</evidence>
<dbReference type="InterPro" id="IPR026866">
    <property type="entry name" value="CR006_AAA"/>
</dbReference>
<sequence>MIIKFNDLQKVGVFDNFLWDDCVKNKNGEVVFFDKLNILYGQNYAGKTTLSRIMRSLEIGKFSEKYTDAKFFIKCSDDRNFTHKNLGNNPYNVRVFNEDFIRDNIEFNNPEKAITPFALLGAKNKEIDAEIERLKNFLGDERLVTGLFADRADYISRSRIYEDELKNIEKSLQKSLSEKATGKEIGIKYKKKYDKINYDIKALRFDIKKVINRDFGILEKEQIINSELILSENTKDHIKEITKPKLNFNSLQESVSRVVTKVVGKSDKIDALVKNAVLNRWVKEGKELHSPETKCGLCNGVLSFDRWEELDRHFDEESESLEREIFHLLNETDSEERKIKEVQLYKEDFFYSKFREELHKIQDLIGRLAKEYVNSLNLFREKLRSRQKAILEAADYNYISDVSVNLESAYTDLEYLRHESNHYTSSLNADKKTAIESLRLQEIYEYLKEIRYNETITRINYLKQILFDIEQNIASVDIEINKTTLAISDNIKLITDESKGAEKINEYLEHHFGHQDLRLEPIYIADFFDDDKLAFEVQRDGKKAYHLSEGEKSLIAFCYFVAKLEDVETKGLKPVVWIDDPISSLDSNHIFFIYSLIKSHIYDKKDFLQLFISTHNLNFLKYLKRLPTKKDKDSDSIKYFLVERIDKTSSLREMPRYLQEHVTEFNYLFKSVYDCANITIVDDSNYTLFYNFGNNARKFLEIYLYYKYPNFENDESKYKKFFGTDSIPAILTNRLINEYSHLCGVIERGETPIEIPEMKKTAEMICKKMQEKDKDQFDALVKSML</sequence>
<reference evidence="3" key="2">
    <citation type="submission" date="2017-01" db="EMBL/GenBank/DDBJ databases">
        <authorList>
            <person name="Mah S.A."/>
            <person name="Swanson W.J."/>
            <person name="Moy G.W."/>
            <person name="Vacquier V.D."/>
        </authorList>
    </citation>
    <scope>NUCLEOTIDE SEQUENCE [LARGE SCALE GENOMIC DNA]</scope>
    <source>
        <strain evidence="3">DSM 21068</strain>
    </source>
</reference>
<dbReference type="OrthoDB" id="9795565at2"/>